<proteinExistence type="predicted"/>
<comment type="caution">
    <text evidence="1">The sequence shown here is derived from an EMBL/GenBank/DDBJ whole genome shotgun (WGS) entry which is preliminary data.</text>
</comment>
<accession>A0AAD7NXR4</accession>
<dbReference type="Proteomes" id="UP001215598">
    <property type="component" value="Unassembled WGS sequence"/>
</dbReference>
<gene>
    <name evidence="1" type="ORF">B0H16DRAFT_809918</name>
</gene>
<protein>
    <recommendedName>
        <fullName evidence="3">Arrestin-like N-terminal domain-containing protein</fullName>
    </recommendedName>
</protein>
<dbReference type="EMBL" id="JARKIB010000006">
    <property type="protein sequence ID" value="KAJ7779266.1"/>
    <property type="molecule type" value="Genomic_DNA"/>
</dbReference>
<organism evidence="1 2">
    <name type="scientific">Mycena metata</name>
    <dbReference type="NCBI Taxonomy" id="1033252"/>
    <lineage>
        <taxon>Eukaryota</taxon>
        <taxon>Fungi</taxon>
        <taxon>Dikarya</taxon>
        <taxon>Basidiomycota</taxon>
        <taxon>Agaricomycotina</taxon>
        <taxon>Agaricomycetes</taxon>
        <taxon>Agaricomycetidae</taxon>
        <taxon>Agaricales</taxon>
        <taxon>Marasmiineae</taxon>
        <taxon>Mycenaceae</taxon>
        <taxon>Mycena</taxon>
    </lineage>
</organism>
<evidence type="ECO:0008006" key="3">
    <source>
        <dbReference type="Google" id="ProtNLM"/>
    </source>
</evidence>
<name>A0AAD7NXR4_9AGAR</name>
<dbReference type="AlphaFoldDB" id="A0AAD7NXR4"/>
<evidence type="ECO:0000313" key="2">
    <source>
        <dbReference type="Proteomes" id="UP001215598"/>
    </source>
</evidence>
<keyword evidence="2" id="KW-1185">Reference proteome</keyword>
<dbReference type="Gene3D" id="2.60.40.640">
    <property type="match status" value="1"/>
</dbReference>
<dbReference type="InterPro" id="IPR014752">
    <property type="entry name" value="Arrestin-like_C"/>
</dbReference>
<sequence>MSAQPDTPPVYNPLDSVASDFGLPAYSARGGVAAALPSDLGANSTPNATAVAAPKDYSYELRNSWGKPWATLTLLADPRFSSTVPTFVEGSDITGSVSLNLRNRDPIKSVVITIKGDLVVVGDADKRLAFVQSRELLWTTSMGDPQTPNSAADKWDGKLHGQYRWPFSIDMQEVLGEQFRLPHTFTEHFSRAKIEYYVELRIIRGKFRSDDRSIAHFTYFSMQRPNRASTLREVAYRNHSNLPGPSLDPGGWHTLQPVQICGTIFGARSVDAKCTVFLGKPLCYTRGSSIPCALTIETNDSQAADILASIRSSALYLQRCIECSFGDSFTVLRPCGQATWWPSSDIVVAQGSCQRHLIGEIHLRDDLQPSTAIEEFRIEYTVVLFPPSAVAFKPESSDPLISERIEIVTRFAQGPRPQPATPVAHKSSDPLVVRYYARRREEAKLRPLPPGRLYG</sequence>
<reference evidence="1" key="1">
    <citation type="submission" date="2023-03" db="EMBL/GenBank/DDBJ databases">
        <title>Massive genome expansion in bonnet fungi (Mycena s.s.) driven by repeated elements and novel gene families across ecological guilds.</title>
        <authorList>
            <consortium name="Lawrence Berkeley National Laboratory"/>
            <person name="Harder C.B."/>
            <person name="Miyauchi S."/>
            <person name="Viragh M."/>
            <person name="Kuo A."/>
            <person name="Thoen E."/>
            <person name="Andreopoulos B."/>
            <person name="Lu D."/>
            <person name="Skrede I."/>
            <person name="Drula E."/>
            <person name="Henrissat B."/>
            <person name="Morin E."/>
            <person name="Kohler A."/>
            <person name="Barry K."/>
            <person name="LaButti K."/>
            <person name="Morin E."/>
            <person name="Salamov A."/>
            <person name="Lipzen A."/>
            <person name="Mereny Z."/>
            <person name="Hegedus B."/>
            <person name="Baldrian P."/>
            <person name="Stursova M."/>
            <person name="Weitz H."/>
            <person name="Taylor A."/>
            <person name="Grigoriev I.V."/>
            <person name="Nagy L.G."/>
            <person name="Martin F."/>
            <person name="Kauserud H."/>
        </authorList>
    </citation>
    <scope>NUCLEOTIDE SEQUENCE</scope>
    <source>
        <strain evidence="1">CBHHK182m</strain>
    </source>
</reference>
<evidence type="ECO:0000313" key="1">
    <source>
        <dbReference type="EMBL" id="KAJ7779266.1"/>
    </source>
</evidence>